<proteinExistence type="predicted"/>
<dbReference type="AlphaFoldDB" id="A0AAW4FYE9"/>
<dbReference type="PROSITE" id="PS51900">
    <property type="entry name" value="CB"/>
    <property type="match status" value="1"/>
</dbReference>
<protein>
    <submittedName>
        <fullName evidence="5">Site-specific integrase</fullName>
    </submittedName>
</protein>
<dbReference type="InterPro" id="IPR044068">
    <property type="entry name" value="CB"/>
</dbReference>
<keyword evidence="2 3" id="KW-0238">DNA-binding</keyword>
<dbReference type="GO" id="GO:0015074">
    <property type="term" value="P:DNA integration"/>
    <property type="evidence" value="ECO:0007669"/>
    <property type="project" value="UniProtKB-KW"/>
</dbReference>
<accession>A0AAW4FYE9</accession>
<dbReference type="InterPro" id="IPR010998">
    <property type="entry name" value="Integrase_recombinase_N"/>
</dbReference>
<organism evidence="5 6">
    <name type="scientific">Ensifer canadensis</name>
    <dbReference type="NCBI Taxonomy" id="555315"/>
    <lineage>
        <taxon>Bacteria</taxon>
        <taxon>Pseudomonadati</taxon>
        <taxon>Pseudomonadota</taxon>
        <taxon>Alphaproteobacteria</taxon>
        <taxon>Hyphomicrobiales</taxon>
        <taxon>Rhizobiaceae</taxon>
        <taxon>Sinorhizobium/Ensifer group</taxon>
        <taxon>Ensifer</taxon>
    </lineage>
</organism>
<dbReference type="Proteomes" id="UP000744980">
    <property type="component" value="Unassembled WGS sequence"/>
</dbReference>
<dbReference type="EMBL" id="WXFA01000142">
    <property type="protein sequence ID" value="MBM3096416.1"/>
    <property type="molecule type" value="Genomic_DNA"/>
</dbReference>
<keyword evidence="6" id="KW-1185">Reference proteome</keyword>
<evidence type="ECO:0000313" key="6">
    <source>
        <dbReference type="Proteomes" id="UP000744980"/>
    </source>
</evidence>
<evidence type="ECO:0000256" key="3">
    <source>
        <dbReference type="PROSITE-ProRule" id="PRU01248"/>
    </source>
</evidence>
<dbReference type="GO" id="GO:0003677">
    <property type="term" value="F:DNA binding"/>
    <property type="evidence" value="ECO:0007669"/>
    <property type="project" value="UniProtKB-UniRule"/>
</dbReference>
<dbReference type="Gene3D" id="1.10.150.130">
    <property type="match status" value="1"/>
</dbReference>
<sequence length="61" mass="7049">MAEMSPLRRRMIEDMTVRNLSPATQQSYLYAVAKFSRHFGRSPDRLGLDEVHAFQVHLVST</sequence>
<feature type="non-terminal residue" evidence="5">
    <location>
        <position position="61"/>
    </location>
</feature>
<dbReference type="Pfam" id="PF13495">
    <property type="entry name" value="Phage_int_SAM_4"/>
    <property type="match status" value="1"/>
</dbReference>
<name>A0AAW4FYE9_9HYPH</name>
<evidence type="ECO:0000256" key="1">
    <source>
        <dbReference type="ARBA" id="ARBA00022908"/>
    </source>
</evidence>
<evidence type="ECO:0000259" key="4">
    <source>
        <dbReference type="PROSITE" id="PS51900"/>
    </source>
</evidence>
<reference evidence="5 6" key="1">
    <citation type="submission" date="2020-01" db="EMBL/GenBank/DDBJ databases">
        <title>Draft genome assembly of Ensifer adhaerens T173.</title>
        <authorList>
            <person name="Craig J.E."/>
            <person name="Stinchcombe J.R."/>
        </authorList>
    </citation>
    <scope>NUCLEOTIDE SEQUENCE [LARGE SCALE GENOMIC DNA]</scope>
    <source>
        <strain evidence="5 6">T173</strain>
    </source>
</reference>
<gene>
    <name evidence="5" type="ORF">GFB56_38010</name>
</gene>
<evidence type="ECO:0000256" key="2">
    <source>
        <dbReference type="ARBA" id="ARBA00023125"/>
    </source>
</evidence>
<dbReference type="InterPro" id="IPR004107">
    <property type="entry name" value="Integrase_SAM-like_N"/>
</dbReference>
<feature type="domain" description="Core-binding (CB)" evidence="4">
    <location>
        <begin position="2"/>
        <end position="61"/>
    </location>
</feature>
<keyword evidence="1" id="KW-0229">DNA integration</keyword>
<evidence type="ECO:0000313" key="5">
    <source>
        <dbReference type="EMBL" id="MBM3096416.1"/>
    </source>
</evidence>
<dbReference type="RefSeq" id="WP_203530213.1">
    <property type="nucleotide sequence ID" value="NZ_WXFA01000142.1"/>
</dbReference>
<comment type="caution">
    <text evidence="5">The sequence shown here is derived from an EMBL/GenBank/DDBJ whole genome shotgun (WGS) entry which is preliminary data.</text>
</comment>